<evidence type="ECO:0000256" key="6">
    <source>
        <dbReference type="ARBA" id="ARBA00022824"/>
    </source>
</evidence>
<keyword evidence="6" id="KW-0256">Endoplasmic reticulum</keyword>
<dbReference type="SUPFAM" id="SSF51445">
    <property type="entry name" value="(Trans)glycosidases"/>
    <property type="match status" value="1"/>
</dbReference>
<keyword evidence="7" id="KW-0325">Glycoprotein</keyword>
<dbReference type="InterPro" id="IPR011013">
    <property type="entry name" value="Gal_mutarotase_sf_dom"/>
</dbReference>
<dbReference type="SUPFAM" id="SSF51011">
    <property type="entry name" value="Glycosyl hydrolase domain"/>
    <property type="match status" value="1"/>
</dbReference>
<evidence type="ECO:0000259" key="14">
    <source>
        <dbReference type="Pfam" id="PF21365"/>
    </source>
</evidence>
<dbReference type="GO" id="GO:0017177">
    <property type="term" value="C:glucosidase II complex"/>
    <property type="evidence" value="ECO:0007669"/>
    <property type="project" value="EnsemblFungi"/>
</dbReference>
<dbReference type="GO" id="GO:0006491">
    <property type="term" value="P:N-glycan processing"/>
    <property type="evidence" value="ECO:0007669"/>
    <property type="project" value="EnsemblFungi"/>
</dbReference>
<dbReference type="Pfam" id="PF21365">
    <property type="entry name" value="Glyco_hydro_31_3rd"/>
    <property type="match status" value="1"/>
</dbReference>
<evidence type="ECO:0000256" key="4">
    <source>
        <dbReference type="ARBA" id="ARBA00022729"/>
    </source>
</evidence>
<sequence length="871" mass="100059">MKLFLTIIFIIASVNAVKEYLFKSCSQSGFCNRNRHYATEVSNCENFQSPYSIDSIKVDNDTITGVVFKHLPQLDHPIQFPFEISILEGNFRFKLTEKENLVAKNVNPVRYNETEKWAFKQGVTKSSDFDVSLRDNEARVIYGDHEVLIQYHPIMFVFKYAGKEQLRINDKQFLNIEHRRTRDENDNNMLPQESDFNMFSDSFQDSKFDTLPLGPESIGLDFTLLGFSNLYGIPEHADSLLLRDTSSGEPYRLYNVDIFEYEPNSRLPMYGSIPLVVAAKPDVSIGIFWLNSADTYVDIHKSKSSTVHWMSENGILDFIVIIEKSPAMVNSQYGKVTGNTQLPPLFSLGYHQCRWNYNDEKDVLDVHAKFDEYEIPYDTIWLDIEYTDEKKYFTWHKENFATPEKMLRELDRTGRNLVAIIDPHIKTGYDVSDEIIKKGLTMKDSNNNTYYGHCWPGESVWIDTLNPNSQSFWDKKHKQFMTPAPNIHLWNDMNEPSVFNGPETSAPKDNLHFGQWEHRSIHNVFGLSYHETTFNSLLNRSPEKRPFILTRSYFAGSQRTAAMWTGDNMSKWEYLKISIPMVLTSNVVGMPFAGADVGGFFGNPSSELLTRWYQAGIWYPFFRAHAHIDSRRREPWLAGEPYTQYIRDAIRLRYALLPLFYTSFYEASKTGTPVIKPVFYENTHNADSYAIDDEFFIGNSGLLVKPVTDEGAKEIEFYLPDDKVYYDFTNGVLQGVYKGGKKPVQLSDIPMLLKGGSIIPMKTRYRRSSKLMKSDPYTLVIALDEEGSASGKLYVDDGETFAQGTEVAFTVDNNIINAKKIGPTASIPIEKIIIASKDQTTTLNNPKLDINSDWSLPFSFDSHRKIEHDEL</sequence>
<feature type="chain" id="PRO_5034790071" description="Glucosidase II subunit alpha" evidence="11">
    <location>
        <begin position="17"/>
        <end position="871"/>
    </location>
</feature>
<comment type="similarity">
    <text evidence="3 10">Belongs to the glycosyl hydrolase 31 family.</text>
</comment>
<dbReference type="Proteomes" id="UP000536275">
    <property type="component" value="Unassembled WGS sequence"/>
</dbReference>
<gene>
    <name evidence="15" type="ORF">FOB64_003649</name>
</gene>
<feature type="signal peptide" evidence="11">
    <location>
        <begin position="1"/>
        <end position="16"/>
    </location>
</feature>
<dbReference type="Gene3D" id="2.60.40.1180">
    <property type="entry name" value="Golgi alpha-mannosidase II"/>
    <property type="match status" value="2"/>
</dbReference>
<dbReference type="AlphaFoldDB" id="A0A8H6F2M7"/>
<comment type="pathway">
    <text evidence="2">Glycan metabolism; N-glycan metabolism.</text>
</comment>
<feature type="domain" description="Glycoside hydrolase family 31 TIM barrel" evidence="12">
    <location>
        <begin position="341"/>
        <end position="662"/>
    </location>
</feature>
<dbReference type="InterPro" id="IPR017853">
    <property type="entry name" value="GH"/>
</dbReference>
<reference evidence="15 16" key="1">
    <citation type="submission" date="2020-03" db="EMBL/GenBank/DDBJ databases">
        <title>FDA dAtabase for Regulatory Grade micrObial Sequences (FDA-ARGOS): Supporting development and validation of Infectious Disease Dx tests.</title>
        <authorList>
            <person name="Campos J."/>
            <person name="Goldberg B."/>
            <person name="Tallon L."/>
            <person name="Sadzewicz L."/>
            <person name="Vavikolanu K."/>
            <person name="Mehta A."/>
            <person name="Aluvathingal J."/>
            <person name="Nadendla S."/>
            <person name="Nandy P."/>
            <person name="Geyer C."/>
            <person name="Yan Y."/>
            <person name="Sichtig H."/>
        </authorList>
    </citation>
    <scope>NUCLEOTIDE SEQUENCE [LARGE SCALE GENOMIC DNA]</scope>
    <source>
        <strain evidence="15 16">FDAARGOS_656</strain>
    </source>
</reference>
<evidence type="ECO:0000259" key="13">
    <source>
        <dbReference type="Pfam" id="PF13802"/>
    </source>
</evidence>
<dbReference type="PANTHER" id="PTHR22762">
    <property type="entry name" value="ALPHA-GLUCOSIDASE"/>
    <property type="match status" value="1"/>
</dbReference>
<evidence type="ECO:0000256" key="5">
    <source>
        <dbReference type="ARBA" id="ARBA00022801"/>
    </source>
</evidence>
<evidence type="ECO:0000256" key="11">
    <source>
        <dbReference type="SAM" id="SignalP"/>
    </source>
</evidence>
<evidence type="ECO:0000313" key="16">
    <source>
        <dbReference type="Proteomes" id="UP000536275"/>
    </source>
</evidence>
<evidence type="ECO:0000256" key="2">
    <source>
        <dbReference type="ARBA" id="ARBA00004833"/>
    </source>
</evidence>
<dbReference type="Pfam" id="PF13802">
    <property type="entry name" value="Gal_mutarotas_2"/>
    <property type="match status" value="1"/>
</dbReference>
<dbReference type="Pfam" id="PF01055">
    <property type="entry name" value="Glyco_hydro_31_2nd"/>
    <property type="match status" value="1"/>
</dbReference>
<dbReference type="GO" id="GO:0070880">
    <property type="term" value="P:fungal-type cell wall beta-glucan biosynthetic process"/>
    <property type="evidence" value="ECO:0007669"/>
    <property type="project" value="EnsemblFungi"/>
</dbReference>
<evidence type="ECO:0000259" key="12">
    <source>
        <dbReference type="Pfam" id="PF01055"/>
    </source>
</evidence>
<dbReference type="GO" id="GO:0005788">
    <property type="term" value="C:endoplasmic reticulum lumen"/>
    <property type="evidence" value="ECO:0007669"/>
    <property type="project" value="EnsemblFungi"/>
</dbReference>
<dbReference type="InterPro" id="IPR013780">
    <property type="entry name" value="Glyco_hydro_b"/>
</dbReference>
<feature type="domain" description="Glycosyl hydrolase family 31 C-terminal" evidence="14">
    <location>
        <begin position="671"/>
        <end position="759"/>
    </location>
</feature>
<evidence type="ECO:0000313" key="15">
    <source>
        <dbReference type="EMBL" id="KAF6069013.1"/>
    </source>
</evidence>
<dbReference type="PANTHER" id="PTHR22762:SF54">
    <property type="entry name" value="BCDNA.GH04962"/>
    <property type="match status" value="1"/>
</dbReference>
<keyword evidence="8 10" id="KW-0326">Glycosidase</keyword>
<dbReference type="GO" id="GO:0030246">
    <property type="term" value="F:carbohydrate binding"/>
    <property type="evidence" value="ECO:0007669"/>
    <property type="project" value="InterPro"/>
</dbReference>
<comment type="caution">
    <text evidence="15">The sequence shown here is derived from an EMBL/GenBank/DDBJ whole genome shotgun (WGS) entry which is preliminary data.</text>
</comment>
<proteinExistence type="inferred from homology"/>
<evidence type="ECO:0000256" key="10">
    <source>
        <dbReference type="RuleBase" id="RU361185"/>
    </source>
</evidence>
<evidence type="ECO:0000256" key="1">
    <source>
        <dbReference type="ARBA" id="ARBA00004240"/>
    </source>
</evidence>
<dbReference type="EMBL" id="JABWAD010000049">
    <property type="protein sequence ID" value="KAF6069013.1"/>
    <property type="molecule type" value="Genomic_DNA"/>
</dbReference>
<dbReference type="SMR" id="A0A8H6F2M7"/>
<dbReference type="Gene3D" id="2.60.40.1760">
    <property type="entry name" value="glycosyl hydrolase (family 31)"/>
    <property type="match status" value="1"/>
</dbReference>
<evidence type="ECO:0000256" key="9">
    <source>
        <dbReference type="ARBA" id="ARBA00042895"/>
    </source>
</evidence>
<dbReference type="InterPro" id="IPR025887">
    <property type="entry name" value="Glyco_hydro_31_N_dom"/>
</dbReference>
<name>A0A8H6F2M7_CANAX</name>
<dbReference type="GO" id="GO:0106407">
    <property type="term" value="F:Glc2Man9GlcNAc2 oligosaccharide glucosidase activity"/>
    <property type="evidence" value="ECO:0007669"/>
    <property type="project" value="EnsemblFungi"/>
</dbReference>
<organism evidence="15 16">
    <name type="scientific">Candida albicans</name>
    <name type="common">Yeast</name>
    <dbReference type="NCBI Taxonomy" id="5476"/>
    <lineage>
        <taxon>Eukaryota</taxon>
        <taxon>Fungi</taxon>
        <taxon>Dikarya</taxon>
        <taxon>Ascomycota</taxon>
        <taxon>Saccharomycotina</taxon>
        <taxon>Pichiomycetes</taxon>
        <taxon>Debaryomycetaceae</taxon>
        <taxon>Candida/Lodderomyces clade</taxon>
        <taxon>Candida</taxon>
    </lineage>
</organism>
<evidence type="ECO:0000256" key="7">
    <source>
        <dbReference type="ARBA" id="ARBA00023180"/>
    </source>
</evidence>
<protein>
    <recommendedName>
        <fullName evidence="9">Glucosidase II subunit alpha</fullName>
    </recommendedName>
</protein>
<dbReference type="CDD" id="cd14752">
    <property type="entry name" value="GH31_N"/>
    <property type="match status" value="1"/>
</dbReference>
<comment type="subcellular location">
    <subcellularLocation>
        <location evidence="1">Endoplasmic reticulum</location>
    </subcellularLocation>
</comment>
<keyword evidence="4 11" id="KW-0732">Signal</keyword>
<dbReference type="InterPro" id="IPR000322">
    <property type="entry name" value="Glyco_hydro_31_TIM"/>
</dbReference>
<accession>A0A8H6F2M7</accession>
<keyword evidence="5 10" id="KW-0378">Hydrolase</keyword>
<dbReference type="SUPFAM" id="SSF74650">
    <property type="entry name" value="Galactose mutarotase-like"/>
    <property type="match status" value="1"/>
</dbReference>
<evidence type="ECO:0000256" key="3">
    <source>
        <dbReference type="ARBA" id="ARBA00007806"/>
    </source>
</evidence>
<dbReference type="InterPro" id="IPR048395">
    <property type="entry name" value="Glyco_hydro_31_C"/>
</dbReference>
<dbReference type="FunFam" id="2.60.40.1760:FF:000010">
    <property type="entry name" value="Glucosidase II catalytic subunit"/>
    <property type="match status" value="1"/>
</dbReference>
<feature type="domain" description="Glycoside hydrolase family 31 N-terminal" evidence="13">
    <location>
        <begin position="82"/>
        <end position="298"/>
    </location>
</feature>
<evidence type="ECO:0000256" key="8">
    <source>
        <dbReference type="ARBA" id="ARBA00023295"/>
    </source>
</evidence>
<dbReference type="GO" id="GO:0033919">
    <property type="term" value="F:glucan 1,3-alpha-glucosidase activity"/>
    <property type="evidence" value="ECO:0007669"/>
    <property type="project" value="EnsemblFungi"/>
</dbReference>
<dbReference type="Gene3D" id="3.20.20.80">
    <property type="entry name" value="Glycosidases"/>
    <property type="match status" value="2"/>
</dbReference>
<dbReference type="CDD" id="cd06603">
    <property type="entry name" value="GH31_GANC_GANAB_alpha"/>
    <property type="match status" value="1"/>
</dbReference>